<evidence type="ECO:0008006" key="3">
    <source>
        <dbReference type="Google" id="ProtNLM"/>
    </source>
</evidence>
<feature type="chain" id="PRO_5044495288" description="Lipoprotein" evidence="1">
    <location>
        <begin position="22"/>
        <end position="84"/>
    </location>
</feature>
<reference evidence="2" key="1">
    <citation type="submission" date="2020-08" db="EMBL/GenBank/DDBJ databases">
        <title>Studying the diversity of plant-associated saprophytic bacteria and their role in host health and plant-pathogen interactions.</title>
        <authorList>
            <person name="Potnis N."/>
        </authorList>
    </citation>
    <scope>NUCLEOTIDE SEQUENCE</scope>
    <source>
        <strain evidence="2">F21</strain>
    </source>
</reference>
<comment type="caution">
    <text evidence="2">The sequence shown here is derived from an EMBL/GenBank/DDBJ whole genome shotgun (WGS) entry which is preliminary data.</text>
</comment>
<dbReference type="EMBL" id="JACIIQ010000022">
    <property type="protein sequence ID" value="MBB5672346.1"/>
    <property type="molecule type" value="Genomic_DNA"/>
</dbReference>
<dbReference type="Proteomes" id="UP000528595">
    <property type="component" value="Unassembled WGS sequence"/>
</dbReference>
<gene>
    <name evidence="2" type="ORF">FHR65_003944</name>
</gene>
<dbReference type="AlphaFoldDB" id="A0AB73H2I0"/>
<accession>A0AB73H2I0</accession>
<name>A0AB73H2I0_9XANT</name>
<dbReference type="PROSITE" id="PS51257">
    <property type="entry name" value="PROKAR_LIPOPROTEIN"/>
    <property type="match status" value="1"/>
</dbReference>
<sequence>MEIKTAFTVATLLLASCGLTACGGAKTEEYYASHLDEAKEIALACAKKAQEGKLDPQANTTESENCRAAFAAAQQDAVKNFTGK</sequence>
<feature type="signal peptide" evidence="1">
    <location>
        <begin position="1"/>
        <end position="21"/>
    </location>
</feature>
<keyword evidence="1" id="KW-0732">Signal</keyword>
<dbReference type="RefSeq" id="WP_184578580.1">
    <property type="nucleotide sequence ID" value="NZ_JACIIQ010000022.1"/>
</dbReference>
<proteinExistence type="predicted"/>
<evidence type="ECO:0000256" key="1">
    <source>
        <dbReference type="SAM" id="SignalP"/>
    </source>
</evidence>
<protein>
    <recommendedName>
        <fullName evidence="3">Lipoprotein</fullName>
    </recommendedName>
</protein>
<evidence type="ECO:0000313" key="2">
    <source>
        <dbReference type="EMBL" id="MBB5672346.1"/>
    </source>
</evidence>
<organism evidence="2">
    <name type="scientific">Xanthomonas arboricola</name>
    <dbReference type="NCBI Taxonomy" id="56448"/>
    <lineage>
        <taxon>Bacteria</taxon>
        <taxon>Pseudomonadati</taxon>
        <taxon>Pseudomonadota</taxon>
        <taxon>Gammaproteobacteria</taxon>
        <taxon>Lysobacterales</taxon>
        <taxon>Lysobacteraceae</taxon>
        <taxon>Xanthomonas</taxon>
    </lineage>
</organism>